<sequence>MFLLYRLREEKQKLQLESAGRDEQKKRIADMGTFLREQPTTLTEYDEPLVRRLIEKVTVYEGKFTVEFKSGVMMDVDE</sequence>
<accession>A0A7G9WLI1</accession>
<name>A0A7G9WLI1_9FIRM</name>
<evidence type="ECO:0000313" key="2">
    <source>
        <dbReference type="Proteomes" id="UP000516046"/>
    </source>
</evidence>
<dbReference type="EMBL" id="CP060696">
    <property type="protein sequence ID" value="QNO19543.1"/>
    <property type="molecule type" value="Genomic_DNA"/>
</dbReference>
<dbReference type="Proteomes" id="UP000516046">
    <property type="component" value="Chromosome"/>
</dbReference>
<proteinExistence type="predicted"/>
<organism evidence="1 2">
    <name type="scientific">Caproicibacterium amylolyticum</name>
    <dbReference type="NCBI Taxonomy" id="2766537"/>
    <lineage>
        <taxon>Bacteria</taxon>
        <taxon>Bacillati</taxon>
        <taxon>Bacillota</taxon>
        <taxon>Clostridia</taxon>
        <taxon>Eubacteriales</taxon>
        <taxon>Oscillospiraceae</taxon>
        <taxon>Caproicibacterium</taxon>
    </lineage>
</organism>
<dbReference type="AlphaFoldDB" id="A0A7G9WLI1"/>
<dbReference type="KEGG" id="caml:H6X83_13285"/>
<keyword evidence="2" id="KW-1185">Reference proteome</keyword>
<protein>
    <submittedName>
        <fullName evidence="1">Resolvase</fullName>
    </submittedName>
</protein>
<gene>
    <name evidence="1" type="ORF">H6X83_13285</name>
</gene>
<reference evidence="1 2" key="1">
    <citation type="submission" date="2020-08" db="EMBL/GenBank/DDBJ databases">
        <authorList>
            <person name="Ren C."/>
            <person name="Gu Y."/>
            <person name="Xu Y."/>
        </authorList>
    </citation>
    <scope>NUCLEOTIDE SEQUENCE [LARGE SCALE GENOMIC DNA]</scope>
    <source>
        <strain evidence="1 2">LBM18003</strain>
    </source>
</reference>
<evidence type="ECO:0000313" key="1">
    <source>
        <dbReference type="EMBL" id="QNO19543.1"/>
    </source>
</evidence>